<dbReference type="GO" id="GO:0005829">
    <property type="term" value="C:cytosol"/>
    <property type="evidence" value="ECO:0007669"/>
    <property type="project" value="TreeGrafter"/>
</dbReference>
<evidence type="ECO:0000313" key="8">
    <source>
        <dbReference type="Proteomes" id="UP000694419"/>
    </source>
</evidence>
<dbReference type="InterPro" id="IPR011990">
    <property type="entry name" value="TPR-like_helical_dom_sf"/>
</dbReference>
<dbReference type="Proteomes" id="UP000694419">
    <property type="component" value="Unplaced"/>
</dbReference>
<evidence type="ECO:0008006" key="9">
    <source>
        <dbReference type="Google" id="ProtNLM"/>
    </source>
</evidence>
<evidence type="ECO:0000256" key="6">
    <source>
        <dbReference type="PROSITE-ProRule" id="PRU00339"/>
    </source>
</evidence>
<dbReference type="AlphaFoldDB" id="A0A8C3KMG8"/>
<organism evidence="7 8">
    <name type="scientific">Calidris pygmaea</name>
    <name type="common">Spoon-billed sandpiper</name>
    <dbReference type="NCBI Taxonomy" id="425635"/>
    <lineage>
        <taxon>Eukaryota</taxon>
        <taxon>Metazoa</taxon>
        <taxon>Chordata</taxon>
        <taxon>Craniata</taxon>
        <taxon>Vertebrata</taxon>
        <taxon>Euteleostomi</taxon>
        <taxon>Archelosauria</taxon>
        <taxon>Archosauria</taxon>
        <taxon>Dinosauria</taxon>
        <taxon>Saurischia</taxon>
        <taxon>Theropoda</taxon>
        <taxon>Coelurosauria</taxon>
        <taxon>Aves</taxon>
        <taxon>Neognathae</taxon>
        <taxon>Neoaves</taxon>
        <taxon>Charadriiformes</taxon>
        <taxon>Scolopacidae</taxon>
        <taxon>Calidris</taxon>
    </lineage>
</organism>
<dbReference type="PANTHER" id="PTHR10271:SF0">
    <property type="entry name" value="INTERFERON-INDUCED PROTEIN WITH TETRATRICOPEPTIDE REPEATS 5"/>
    <property type="match status" value="1"/>
</dbReference>
<keyword evidence="3 6" id="KW-0802">TPR repeat</keyword>
<feature type="repeat" description="TPR" evidence="6">
    <location>
        <begin position="249"/>
        <end position="282"/>
    </location>
</feature>
<evidence type="ECO:0000256" key="5">
    <source>
        <dbReference type="ARBA" id="ARBA00038336"/>
    </source>
</evidence>
<reference evidence="7" key="2">
    <citation type="submission" date="2025-09" db="UniProtKB">
        <authorList>
            <consortium name="Ensembl"/>
        </authorList>
    </citation>
    <scope>IDENTIFICATION</scope>
</reference>
<dbReference type="Ensembl" id="ENSCPGT00000028355.1">
    <property type="protein sequence ID" value="ENSCPGP00000025938.1"/>
    <property type="gene ID" value="ENSCPGG00000017902.1"/>
</dbReference>
<keyword evidence="4" id="KW-0391">Immunity</keyword>
<evidence type="ECO:0000256" key="4">
    <source>
        <dbReference type="ARBA" id="ARBA00022859"/>
    </source>
</evidence>
<dbReference type="Pfam" id="PF13176">
    <property type="entry name" value="TPR_7"/>
    <property type="match status" value="1"/>
</dbReference>
<evidence type="ECO:0000256" key="3">
    <source>
        <dbReference type="ARBA" id="ARBA00022803"/>
    </source>
</evidence>
<dbReference type="GO" id="GO:0045087">
    <property type="term" value="P:innate immune response"/>
    <property type="evidence" value="ECO:0007669"/>
    <property type="project" value="UniProtKB-KW"/>
</dbReference>
<evidence type="ECO:0000256" key="2">
    <source>
        <dbReference type="ARBA" id="ARBA00022737"/>
    </source>
</evidence>
<name>A0A8C3KMG8_9CHAR</name>
<dbReference type="Pfam" id="PF13181">
    <property type="entry name" value="TPR_8"/>
    <property type="match status" value="3"/>
</dbReference>
<sequence>MSTISMNSLKSSLLKLECHFTWTLLKQDVDLHHLEETTGDQTEFFTESNITNYNLLSYVCHLKDSNEEALRNLKKAEEAAQKNPPDEMDWRILVTWGNYAWIYYHMKRYEEAQAYVSKVENSCKKLSSAAQGKIQLPEIWAEQGWALLKFGEKYYPRAKDCFETALRQEPDNPRFNAGYAIVMYRLEVFSYRRCEDISPALQPLKRAMELNPKNTFIMVLLGLKLQELKKVEEGERYIEEAMQINPDLPYVQRYAAKFYRRKGEMDKALEILKKALAVIPKSAFLHHQMGLCYSGKLMQLKKSTKYPPQEQVKELIRLAIFHIKIAIDEKTNFFSAHMDLANMYAQGNRYEEAEETFQKALRITILSYDDKQAYYYHYGNFQRFQKKSESEAIRYYLEGLKIEKESRGRYMCRNALMKMLEWRIQRGLADATDFGTLGLVHNLSGEKHKAIECYEEALALCPNNEEYLSALCELRLSISS</sequence>
<proteinExistence type="inferred from homology"/>
<evidence type="ECO:0000256" key="1">
    <source>
        <dbReference type="ARBA" id="ARBA00022588"/>
    </source>
</evidence>
<dbReference type="FunFam" id="1.25.40.10:FF:000036">
    <property type="entry name" value="interferon-induced protein with tetratricopeptide repeats 5"/>
    <property type="match status" value="1"/>
</dbReference>
<accession>A0A8C3KMG8</accession>
<feature type="repeat" description="TPR" evidence="6">
    <location>
        <begin position="334"/>
        <end position="367"/>
    </location>
</feature>
<feature type="repeat" description="TPR" evidence="6">
    <location>
        <begin position="431"/>
        <end position="464"/>
    </location>
</feature>
<dbReference type="PANTHER" id="PTHR10271">
    <property type="entry name" value="INTERFERON-INDUCED PROTEIN WITH TETRATRICOPEPTIDE REPEATS"/>
    <property type="match status" value="1"/>
</dbReference>
<dbReference type="SUPFAM" id="SSF48452">
    <property type="entry name" value="TPR-like"/>
    <property type="match status" value="3"/>
</dbReference>
<evidence type="ECO:0000313" key="7">
    <source>
        <dbReference type="Ensembl" id="ENSCPGP00000025938.1"/>
    </source>
</evidence>
<comment type="similarity">
    <text evidence="5">Belongs to the IFIT family.</text>
</comment>
<dbReference type="SMART" id="SM00028">
    <property type="entry name" value="TPR"/>
    <property type="match status" value="7"/>
</dbReference>
<protein>
    <recommendedName>
        <fullName evidence="9">Interferon-induced protein with tetratricopeptide repeats 5</fullName>
    </recommendedName>
</protein>
<dbReference type="GO" id="GO:0051607">
    <property type="term" value="P:defense response to virus"/>
    <property type="evidence" value="ECO:0007669"/>
    <property type="project" value="TreeGrafter"/>
</dbReference>
<dbReference type="InterPro" id="IPR019734">
    <property type="entry name" value="TPR_rpt"/>
</dbReference>
<keyword evidence="1" id="KW-0399">Innate immunity</keyword>
<reference evidence="7" key="1">
    <citation type="submission" date="2025-08" db="UniProtKB">
        <authorList>
            <consortium name="Ensembl"/>
        </authorList>
    </citation>
    <scope>IDENTIFICATION</scope>
</reference>
<dbReference type="PROSITE" id="PS50005">
    <property type="entry name" value="TPR"/>
    <property type="match status" value="3"/>
</dbReference>
<keyword evidence="8" id="KW-1185">Reference proteome</keyword>
<dbReference type="Gene3D" id="1.25.40.10">
    <property type="entry name" value="Tetratricopeptide repeat domain"/>
    <property type="match status" value="3"/>
</dbReference>
<keyword evidence="2" id="KW-0677">Repeat</keyword>